<dbReference type="InterPro" id="IPR001005">
    <property type="entry name" value="SANT/Myb"/>
</dbReference>
<evidence type="ECO:0000259" key="10">
    <source>
        <dbReference type="PROSITE" id="PS50090"/>
    </source>
</evidence>
<organism evidence="13 14">
    <name type="scientific">Cocos nucifera</name>
    <name type="common">Coconut palm</name>
    <dbReference type="NCBI Taxonomy" id="13894"/>
    <lineage>
        <taxon>Eukaryota</taxon>
        <taxon>Viridiplantae</taxon>
        <taxon>Streptophyta</taxon>
        <taxon>Embryophyta</taxon>
        <taxon>Tracheophyta</taxon>
        <taxon>Spermatophyta</taxon>
        <taxon>Magnoliopsida</taxon>
        <taxon>Liliopsida</taxon>
        <taxon>Arecaceae</taxon>
        <taxon>Arecoideae</taxon>
        <taxon>Cocoseae</taxon>
        <taxon>Attaleinae</taxon>
        <taxon>Cocos</taxon>
    </lineage>
</organism>
<feature type="region of interest" description="Disordered" evidence="8">
    <location>
        <begin position="199"/>
        <end position="219"/>
    </location>
</feature>
<evidence type="ECO:0000256" key="2">
    <source>
        <dbReference type="ARBA" id="ARBA00023015"/>
    </source>
</evidence>
<gene>
    <name evidence="13" type="ORF">COCNU_12G008670</name>
</gene>
<reference evidence="13" key="2">
    <citation type="submission" date="2019-07" db="EMBL/GenBank/DDBJ databases">
        <authorList>
            <person name="Yang Y."/>
            <person name="Bocs S."/>
            <person name="Baudouin L."/>
        </authorList>
    </citation>
    <scope>NUCLEOTIDE SEQUENCE</scope>
    <source>
        <tissue evidence="13">Spear leaf of Hainan Tall coconut</tissue>
    </source>
</reference>
<keyword evidence="9" id="KW-1133">Transmembrane helix</keyword>
<feature type="domain" description="Myb-like" evidence="10">
    <location>
        <begin position="28"/>
        <end position="78"/>
    </location>
</feature>
<keyword evidence="4" id="KW-0804">Transcription</keyword>
<dbReference type="PROSITE" id="PS51294">
    <property type="entry name" value="HTH_MYB"/>
    <property type="match status" value="1"/>
</dbReference>
<evidence type="ECO:0000256" key="8">
    <source>
        <dbReference type="SAM" id="MobiDB-lite"/>
    </source>
</evidence>
<dbReference type="Proteomes" id="UP000797356">
    <property type="component" value="Chromosome 12"/>
</dbReference>
<dbReference type="InterPro" id="IPR017930">
    <property type="entry name" value="Myb_dom"/>
</dbReference>
<keyword evidence="5" id="KW-0539">Nucleus</keyword>
<dbReference type="Pfam" id="PF00249">
    <property type="entry name" value="Myb_DNA-binding"/>
    <property type="match status" value="1"/>
</dbReference>
<dbReference type="PROSITE" id="PS51293">
    <property type="entry name" value="SANT"/>
    <property type="match status" value="2"/>
</dbReference>
<feature type="domain" description="Myb-like" evidence="10">
    <location>
        <begin position="129"/>
        <end position="181"/>
    </location>
</feature>
<feature type="transmembrane region" description="Helical" evidence="9">
    <location>
        <begin position="328"/>
        <end position="353"/>
    </location>
</feature>
<sequence length="426" mass="46997">MVTNSWMEVLPPTTPYFPNSSWLLGPKRSGNWTQEENKLFEDALAHFDRDTPDRWEMVAAMIPGKSVQDIITHYKDLEDDVSKIEAGRIPFPGYSSSSFTLDWENSHGYEGSKPSYCVGAKRSGGRLDQERKKGVPWTEEEHKFFLLGLQKYGKGDWRNISRNFVLTRTPTQVASHAQKYFIRLSSGGKDRRRSSIHDITTANLPNNGPPSPSQASVLSMRSSSAVNTTTISDQFSVMVDSNQPNEAASGHVFSPSAHEFAMFLIRYTGQECSSNKALIKSMSFDAPCLCWLCKEFCRSSAQVPRDPQRSNMVAFPAQIYIIFARGSVVLLVVVVIAAASAITAGTAIAAVAATIRKCRTSLPVSQAASRAPVFSNKFGSKPEGLPDITITKMVTLLATRDVMSQPLKGMSCSDCLQKIVHREPPE</sequence>
<evidence type="ECO:0000259" key="11">
    <source>
        <dbReference type="PROSITE" id="PS51293"/>
    </source>
</evidence>
<accession>A0A8K0NAU0</accession>
<dbReference type="NCBIfam" id="TIGR01557">
    <property type="entry name" value="myb_SHAQKYF"/>
    <property type="match status" value="1"/>
</dbReference>
<comment type="subcellular location">
    <subcellularLocation>
        <location evidence="1">Nucleus</location>
    </subcellularLocation>
</comment>
<keyword evidence="3" id="KW-0238">DNA-binding</keyword>
<dbReference type="InterPro" id="IPR006447">
    <property type="entry name" value="Myb_dom_plants"/>
</dbReference>
<dbReference type="FunFam" id="1.10.10.60:FF:000009">
    <property type="entry name" value="transcription factor MYB1R1"/>
    <property type="match status" value="1"/>
</dbReference>
<evidence type="ECO:0000256" key="6">
    <source>
        <dbReference type="ARBA" id="ARBA00068153"/>
    </source>
</evidence>
<dbReference type="FunFam" id="1.10.10.60:FF:000154">
    <property type="entry name" value="Transcription factor SRM1"/>
    <property type="match status" value="1"/>
</dbReference>
<evidence type="ECO:0000256" key="7">
    <source>
        <dbReference type="ARBA" id="ARBA00076145"/>
    </source>
</evidence>
<feature type="domain" description="SANT" evidence="11">
    <location>
        <begin position="27"/>
        <end position="75"/>
    </location>
</feature>
<dbReference type="GO" id="GO:0009739">
    <property type="term" value="P:response to gibberellin"/>
    <property type="evidence" value="ECO:0007669"/>
    <property type="project" value="UniProtKB-ARBA"/>
</dbReference>
<evidence type="ECO:0000313" key="13">
    <source>
        <dbReference type="EMBL" id="KAG1365867.1"/>
    </source>
</evidence>
<evidence type="ECO:0000256" key="5">
    <source>
        <dbReference type="ARBA" id="ARBA00023242"/>
    </source>
</evidence>
<keyword evidence="14" id="KW-1185">Reference proteome</keyword>
<comment type="caution">
    <text evidence="13">The sequence shown here is derived from an EMBL/GenBank/DDBJ whole genome shotgun (WGS) entry which is preliminary data.</text>
</comment>
<keyword evidence="9" id="KW-0812">Transmembrane</keyword>
<protein>
    <recommendedName>
        <fullName evidence="6">Transcription factor MYBS1</fullName>
    </recommendedName>
    <alternativeName>
        <fullName evidence="7">Myb-related protein S1</fullName>
    </alternativeName>
</protein>
<evidence type="ECO:0000256" key="1">
    <source>
        <dbReference type="ARBA" id="ARBA00004123"/>
    </source>
</evidence>
<dbReference type="SMART" id="SM00717">
    <property type="entry name" value="SANT"/>
    <property type="match status" value="2"/>
</dbReference>
<dbReference type="Gene3D" id="1.10.10.60">
    <property type="entry name" value="Homeodomain-like"/>
    <property type="match status" value="2"/>
</dbReference>
<dbReference type="CDD" id="cd00167">
    <property type="entry name" value="SANT"/>
    <property type="match status" value="2"/>
</dbReference>
<proteinExistence type="predicted"/>
<feature type="domain" description="HTH myb-type" evidence="12">
    <location>
        <begin position="129"/>
        <end position="185"/>
    </location>
</feature>
<evidence type="ECO:0000313" key="14">
    <source>
        <dbReference type="Proteomes" id="UP000797356"/>
    </source>
</evidence>
<dbReference type="PROSITE" id="PS50090">
    <property type="entry name" value="MYB_LIKE"/>
    <property type="match status" value="2"/>
</dbReference>
<dbReference type="EMBL" id="CM017883">
    <property type="protein sequence ID" value="KAG1365867.1"/>
    <property type="molecule type" value="Genomic_DNA"/>
</dbReference>
<dbReference type="GO" id="GO:0003677">
    <property type="term" value="F:DNA binding"/>
    <property type="evidence" value="ECO:0007669"/>
    <property type="project" value="UniProtKB-KW"/>
</dbReference>
<dbReference type="InterPro" id="IPR017884">
    <property type="entry name" value="SANT_dom"/>
</dbReference>
<dbReference type="GO" id="GO:0009744">
    <property type="term" value="P:response to sucrose"/>
    <property type="evidence" value="ECO:0007669"/>
    <property type="project" value="UniProtKB-ARBA"/>
</dbReference>
<dbReference type="SUPFAM" id="SSF46689">
    <property type="entry name" value="Homeodomain-like"/>
    <property type="match status" value="2"/>
</dbReference>
<dbReference type="AlphaFoldDB" id="A0A8K0NAU0"/>
<evidence type="ECO:0000256" key="3">
    <source>
        <dbReference type="ARBA" id="ARBA00023125"/>
    </source>
</evidence>
<dbReference type="GO" id="GO:0005634">
    <property type="term" value="C:nucleus"/>
    <property type="evidence" value="ECO:0007669"/>
    <property type="project" value="UniProtKB-SubCell"/>
</dbReference>
<keyword evidence="2" id="KW-0805">Transcription regulation</keyword>
<reference evidence="13" key="1">
    <citation type="journal article" date="2017" name="Gigascience">
        <title>The genome draft of coconut (Cocos nucifera).</title>
        <authorList>
            <person name="Xiao Y."/>
            <person name="Xu P."/>
            <person name="Fan H."/>
            <person name="Baudouin L."/>
            <person name="Xia W."/>
            <person name="Bocs S."/>
            <person name="Xu J."/>
            <person name="Li Q."/>
            <person name="Guo A."/>
            <person name="Zhou L."/>
            <person name="Li J."/>
            <person name="Wu Y."/>
            <person name="Ma Z."/>
            <person name="Armero A."/>
            <person name="Issali A.E."/>
            <person name="Liu N."/>
            <person name="Peng M."/>
            <person name="Yang Y."/>
        </authorList>
    </citation>
    <scope>NUCLEOTIDE SEQUENCE</scope>
    <source>
        <tissue evidence="13">Spear leaf of Hainan Tall coconut</tissue>
    </source>
</reference>
<dbReference type="OrthoDB" id="118550at2759"/>
<evidence type="ECO:0000256" key="9">
    <source>
        <dbReference type="SAM" id="Phobius"/>
    </source>
</evidence>
<evidence type="ECO:0000256" key="4">
    <source>
        <dbReference type="ARBA" id="ARBA00023163"/>
    </source>
</evidence>
<dbReference type="Pfam" id="PF23082">
    <property type="entry name" value="Myb_DNA-binding_2"/>
    <property type="match status" value="1"/>
</dbReference>
<evidence type="ECO:0000259" key="12">
    <source>
        <dbReference type="PROSITE" id="PS51294"/>
    </source>
</evidence>
<feature type="domain" description="SANT" evidence="11">
    <location>
        <begin position="137"/>
        <end position="185"/>
    </location>
</feature>
<dbReference type="InterPro" id="IPR009057">
    <property type="entry name" value="Homeodomain-like_sf"/>
</dbReference>
<dbReference type="PANTHER" id="PTHR44042">
    <property type="entry name" value="DUPLICATED HOMEODOMAIN-LIKE SUPERFAMILY PROTEIN-RELATED"/>
    <property type="match status" value="1"/>
</dbReference>
<keyword evidence="9" id="KW-0472">Membrane</keyword>
<name>A0A8K0NAU0_COCNU</name>
<dbReference type="PANTHER" id="PTHR44042:SF41">
    <property type="entry name" value="DUPLICATED HOMEODOMAIN-LIKE SUPERFAMILY PROTEIN-RELATED"/>
    <property type="match status" value="1"/>
</dbReference>